<name>A0A6J4LG36_9BACT</name>
<evidence type="ECO:0000313" key="2">
    <source>
        <dbReference type="EMBL" id="CAA9331183.1"/>
    </source>
</evidence>
<dbReference type="AlphaFoldDB" id="A0A6J4LG36"/>
<feature type="compositionally biased region" description="Basic residues" evidence="1">
    <location>
        <begin position="15"/>
        <end position="27"/>
    </location>
</feature>
<feature type="compositionally biased region" description="Low complexity" evidence="1">
    <location>
        <begin position="146"/>
        <end position="161"/>
    </location>
</feature>
<feature type="compositionally biased region" description="Basic and acidic residues" evidence="1">
    <location>
        <begin position="101"/>
        <end position="123"/>
    </location>
</feature>
<evidence type="ECO:0000256" key="1">
    <source>
        <dbReference type="SAM" id="MobiDB-lite"/>
    </source>
</evidence>
<feature type="compositionally biased region" description="Basic residues" evidence="1">
    <location>
        <begin position="194"/>
        <end position="208"/>
    </location>
</feature>
<dbReference type="EMBL" id="CADCTX010000591">
    <property type="protein sequence ID" value="CAA9331183.1"/>
    <property type="molecule type" value="Genomic_DNA"/>
</dbReference>
<feature type="compositionally biased region" description="Basic residues" evidence="1">
    <location>
        <begin position="124"/>
        <end position="140"/>
    </location>
</feature>
<organism evidence="2">
    <name type="scientific">uncultured Gemmatimonadaceae bacterium</name>
    <dbReference type="NCBI Taxonomy" id="246130"/>
    <lineage>
        <taxon>Bacteria</taxon>
        <taxon>Pseudomonadati</taxon>
        <taxon>Gemmatimonadota</taxon>
        <taxon>Gemmatimonadia</taxon>
        <taxon>Gemmatimonadales</taxon>
        <taxon>Gemmatimonadaceae</taxon>
        <taxon>environmental samples</taxon>
    </lineage>
</organism>
<feature type="compositionally biased region" description="Gly residues" evidence="1">
    <location>
        <begin position="70"/>
        <end position="85"/>
    </location>
</feature>
<feature type="non-terminal residue" evidence="2">
    <location>
        <position position="208"/>
    </location>
</feature>
<reference evidence="2" key="1">
    <citation type="submission" date="2020-02" db="EMBL/GenBank/DDBJ databases">
        <authorList>
            <person name="Meier V. D."/>
        </authorList>
    </citation>
    <scope>NUCLEOTIDE SEQUENCE</scope>
    <source>
        <strain evidence="2">AVDCRST_MAG40</strain>
    </source>
</reference>
<feature type="compositionally biased region" description="Low complexity" evidence="1">
    <location>
        <begin position="52"/>
        <end position="69"/>
    </location>
</feature>
<feature type="non-terminal residue" evidence="2">
    <location>
        <position position="1"/>
    </location>
</feature>
<protein>
    <submittedName>
        <fullName evidence="2">Uncharacterized protein</fullName>
    </submittedName>
</protein>
<proteinExistence type="predicted"/>
<sequence length="208" mass="21976">DHVHRCSRRQPAPRPGRRRRRAVVRAPRRADHVVRARGGGACGDRGRGGHARAGLQPRRGAPGRAPARGVGCGRRGGPLPGGRAAGGAAPDHRRWRRADRRRGGEHGRRGRAAEGRAGRDSRLRHAARRRARPRARRRPGRGGSGAAAARGAQAHRAGQGDPHAAHGDDRGGGVPHPPALEPGQGDADGEARSGRARQRARRGTGARV</sequence>
<feature type="region of interest" description="Disordered" evidence="1">
    <location>
        <begin position="1"/>
        <end position="208"/>
    </location>
</feature>
<accession>A0A6J4LG36</accession>
<gene>
    <name evidence="2" type="ORF">AVDCRST_MAG40-1908</name>
</gene>